<dbReference type="InterPro" id="IPR018783">
    <property type="entry name" value="TF_ENY2"/>
</dbReference>
<reference evidence="1" key="2">
    <citation type="submission" date="2025-08" db="UniProtKB">
        <authorList>
            <consortium name="Ensembl"/>
        </authorList>
    </citation>
    <scope>IDENTIFICATION</scope>
</reference>
<proteinExistence type="predicted"/>
<dbReference type="AlphaFoldDB" id="A0A452FNQ9"/>
<dbReference type="InterPro" id="IPR038212">
    <property type="entry name" value="TF_EnY2_sf"/>
</dbReference>
<dbReference type="Proteomes" id="UP000291000">
    <property type="component" value="Chromosome 16"/>
</dbReference>
<dbReference type="STRING" id="9925.ENSCHIP00000025908"/>
<organism evidence="1 2">
    <name type="scientific">Capra hircus</name>
    <name type="common">Goat</name>
    <dbReference type="NCBI Taxonomy" id="9925"/>
    <lineage>
        <taxon>Eukaryota</taxon>
        <taxon>Metazoa</taxon>
        <taxon>Chordata</taxon>
        <taxon>Craniata</taxon>
        <taxon>Vertebrata</taxon>
        <taxon>Euteleostomi</taxon>
        <taxon>Mammalia</taxon>
        <taxon>Eutheria</taxon>
        <taxon>Laurasiatheria</taxon>
        <taxon>Artiodactyla</taxon>
        <taxon>Ruminantia</taxon>
        <taxon>Pecora</taxon>
        <taxon>Bovidae</taxon>
        <taxon>Caprinae</taxon>
        <taxon>Capra</taxon>
    </lineage>
</organism>
<dbReference type="Ensembl" id="ENSCHIT00000033770.1">
    <property type="protein sequence ID" value="ENSCHIP00000025908.1"/>
    <property type="gene ID" value="ENSCHIG00000022477.1"/>
</dbReference>
<reference evidence="1 2" key="1">
    <citation type="submission" date="2016-04" db="EMBL/GenBank/DDBJ databases">
        <title>Polished mammalian reference genomes with single-molecule sequencing and chromosome conformation capture applied to the Capra hircus genome.</title>
        <authorList>
            <person name="Bickhart D.M."/>
            <person name="Koren S."/>
            <person name="Rosen B."/>
            <person name="Hastie A."/>
            <person name="Liachko I."/>
            <person name="Sullivan S.T."/>
            <person name="Burton J."/>
            <person name="Sayre B.L."/>
            <person name="Huson H.J."/>
            <person name="Lee J."/>
            <person name="Lam E."/>
            <person name="Kelley C.M."/>
            <person name="Hutchison J.L."/>
            <person name="Zhou Y."/>
            <person name="Sun J."/>
            <person name="Crisa A."/>
            <person name="Schwartz J.C."/>
            <person name="Hammond J.A."/>
            <person name="Schroeder S.G."/>
            <person name="Liu G.E."/>
            <person name="Dunham M."/>
            <person name="Shendure J."/>
            <person name="Sonstegard T.S."/>
            <person name="Phillippy A.M."/>
            <person name="Van Tassell C.P."/>
            <person name="Smith T.P."/>
        </authorList>
    </citation>
    <scope>NUCLEOTIDE SEQUENCE [LARGE SCALE GENOMIC DNA]</scope>
</reference>
<dbReference type="EMBL" id="LWLT01000016">
    <property type="status" value="NOT_ANNOTATED_CDS"/>
    <property type="molecule type" value="Genomic_DNA"/>
</dbReference>
<dbReference type="GO" id="GO:0000124">
    <property type="term" value="C:SAGA complex"/>
    <property type="evidence" value="ECO:0007669"/>
    <property type="project" value="InterPro"/>
</dbReference>
<dbReference type="GeneTree" id="ENSGT00940000167880"/>
<name>A0A452FNQ9_CAPHI</name>
<sequence length="46" mass="5545">MNRDAQNKAWINQKLIETGERELLKRLLRAKLIEWGWRGQQKAHCN</sequence>
<keyword evidence="2" id="KW-1185">Reference proteome</keyword>
<dbReference type="GO" id="GO:0006406">
    <property type="term" value="P:mRNA export from nucleus"/>
    <property type="evidence" value="ECO:0007669"/>
    <property type="project" value="InterPro"/>
</dbReference>
<reference evidence="1" key="3">
    <citation type="submission" date="2025-09" db="UniProtKB">
        <authorList>
            <consortium name="Ensembl"/>
        </authorList>
    </citation>
    <scope>IDENTIFICATION</scope>
</reference>
<evidence type="ECO:0000313" key="2">
    <source>
        <dbReference type="Proteomes" id="UP000291000"/>
    </source>
</evidence>
<dbReference type="Gene3D" id="1.10.246.140">
    <property type="match status" value="1"/>
</dbReference>
<dbReference type="GO" id="GO:0005643">
    <property type="term" value="C:nuclear pore"/>
    <property type="evidence" value="ECO:0007669"/>
    <property type="project" value="InterPro"/>
</dbReference>
<dbReference type="PANTHER" id="PTHR12514">
    <property type="entry name" value="ENHANCER OF YELLOW 2 TRANSCRIPTION FACTOR"/>
    <property type="match status" value="1"/>
</dbReference>
<dbReference type="Bgee" id="ENSCHIG00000022477">
    <property type="expression patterns" value="Expressed in rumen and 6 other cell types or tissues"/>
</dbReference>
<protein>
    <submittedName>
        <fullName evidence="1">Uncharacterized protein</fullName>
    </submittedName>
</protein>
<dbReference type="Pfam" id="PF10163">
    <property type="entry name" value="EnY2"/>
    <property type="match status" value="1"/>
</dbReference>
<accession>A0A452FNQ9</accession>
<evidence type="ECO:0000313" key="1">
    <source>
        <dbReference type="Ensembl" id="ENSCHIP00000025908.1"/>
    </source>
</evidence>
<dbReference type="GO" id="GO:0003713">
    <property type="term" value="F:transcription coactivator activity"/>
    <property type="evidence" value="ECO:0007669"/>
    <property type="project" value="InterPro"/>
</dbReference>